<evidence type="ECO:0000256" key="5">
    <source>
        <dbReference type="PROSITE-ProRule" id="PRU00309"/>
    </source>
</evidence>
<evidence type="ECO:0000256" key="6">
    <source>
        <dbReference type="SAM" id="Coils"/>
    </source>
</evidence>
<reference evidence="9" key="1">
    <citation type="journal article" date="2023" name="G3 (Bethesda)">
        <title>Whole genome assemblies of Zophobas morio and Tenebrio molitor.</title>
        <authorList>
            <person name="Kaur S."/>
            <person name="Stinson S.A."/>
            <person name="diCenzo G.C."/>
        </authorList>
    </citation>
    <scope>NUCLEOTIDE SEQUENCE</scope>
    <source>
        <strain evidence="9">QUZm001</strain>
    </source>
</reference>
<keyword evidence="6" id="KW-0175">Coiled coil</keyword>
<feature type="compositionally biased region" description="Polar residues" evidence="7">
    <location>
        <begin position="94"/>
        <end position="109"/>
    </location>
</feature>
<evidence type="ECO:0000256" key="7">
    <source>
        <dbReference type="SAM" id="MobiDB-lite"/>
    </source>
</evidence>
<dbReference type="AlphaFoldDB" id="A0AA38ICK3"/>
<evidence type="ECO:0000256" key="3">
    <source>
        <dbReference type="ARBA" id="ARBA00022833"/>
    </source>
</evidence>
<dbReference type="PANTHER" id="PTHR46927">
    <property type="entry name" value="AGAP005574-PA"/>
    <property type="match status" value="1"/>
</dbReference>
<keyword evidence="1" id="KW-0479">Metal-binding</keyword>
<dbReference type="GO" id="GO:0003677">
    <property type="term" value="F:DNA binding"/>
    <property type="evidence" value="ECO:0007669"/>
    <property type="project" value="UniProtKB-UniRule"/>
</dbReference>
<dbReference type="Gene3D" id="6.20.210.20">
    <property type="entry name" value="THAP domain"/>
    <property type="match status" value="1"/>
</dbReference>
<protein>
    <recommendedName>
        <fullName evidence="8">THAP-type domain-containing protein</fullName>
    </recommendedName>
</protein>
<evidence type="ECO:0000256" key="4">
    <source>
        <dbReference type="ARBA" id="ARBA00023125"/>
    </source>
</evidence>
<keyword evidence="3" id="KW-0862">Zinc</keyword>
<dbReference type="PROSITE" id="PS50950">
    <property type="entry name" value="ZF_THAP"/>
    <property type="match status" value="1"/>
</dbReference>
<dbReference type="PANTHER" id="PTHR46927:SF3">
    <property type="entry name" value="THAP-TYPE DOMAIN-CONTAINING PROTEIN"/>
    <property type="match status" value="1"/>
</dbReference>
<evidence type="ECO:0000256" key="1">
    <source>
        <dbReference type="ARBA" id="ARBA00022723"/>
    </source>
</evidence>
<dbReference type="SMART" id="SM00692">
    <property type="entry name" value="DM3"/>
    <property type="match status" value="1"/>
</dbReference>
<keyword evidence="4 5" id="KW-0238">DNA-binding</keyword>
<evidence type="ECO:0000259" key="8">
    <source>
        <dbReference type="PROSITE" id="PS50950"/>
    </source>
</evidence>
<keyword evidence="10" id="KW-1185">Reference proteome</keyword>
<feature type="coiled-coil region" evidence="6">
    <location>
        <begin position="149"/>
        <end position="183"/>
    </location>
</feature>
<dbReference type="Pfam" id="PF21787">
    <property type="entry name" value="TNP-like_RNaseH_N"/>
    <property type="match status" value="1"/>
</dbReference>
<dbReference type="Pfam" id="PF05485">
    <property type="entry name" value="THAP"/>
    <property type="match status" value="1"/>
</dbReference>
<evidence type="ECO:0000313" key="9">
    <source>
        <dbReference type="EMBL" id="KAJ3652848.1"/>
    </source>
</evidence>
<feature type="domain" description="THAP-type" evidence="8">
    <location>
        <begin position="1"/>
        <end position="91"/>
    </location>
</feature>
<accession>A0AA38ICK3</accession>
<feature type="region of interest" description="Disordered" evidence="7">
    <location>
        <begin position="72"/>
        <end position="126"/>
    </location>
</feature>
<dbReference type="InterPro" id="IPR048365">
    <property type="entry name" value="TNP-like_RNaseH_N"/>
</dbReference>
<dbReference type="GO" id="GO:0008270">
    <property type="term" value="F:zinc ion binding"/>
    <property type="evidence" value="ECO:0007669"/>
    <property type="project" value="UniProtKB-KW"/>
</dbReference>
<dbReference type="InterPro" id="IPR006612">
    <property type="entry name" value="THAP_Znf"/>
</dbReference>
<evidence type="ECO:0000313" key="10">
    <source>
        <dbReference type="Proteomes" id="UP001168821"/>
    </source>
</evidence>
<gene>
    <name evidence="9" type="ORF">Zmor_018778</name>
</gene>
<proteinExistence type="predicted"/>
<dbReference type="EMBL" id="JALNTZ010000005">
    <property type="protein sequence ID" value="KAJ3652848.1"/>
    <property type="molecule type" value="Genomic_DNA"/>
</dbReference>
<comment type="caution">
    <text evidence="9">The sequence shown here is derived from an EMBL/GenBank/DDBJ whole genome shotgun (WGS) entry which is preliminary data.</text>
</comment>
<dbReference type="InterPro" id="IPR048366">
    <property type="entry name" value="TNP-like_GBD"/>
</dbReference>
<evidence type="ECO:0000256" key="2">
    <source>
        <dbReference type="ARBA" id="ARBA00022771"/>
    </source>
</evidence>
<dbReference type="SMART" id="SM00980">
    <property type="entry name" value="THAP"/>
    <property type="match status" value="1"/>
</dbReference>
<sequence>MVHCAVFGCSNSQRKKEDANVHFFRFPKDQNLCQEWVSFCNRQDTVNAKTARICSVHFAAESLSKSMQHKLLEYSPKNRRRLKSDALPTERRPTSVSTTPSKKGSTQVGTILETPSPKKLQSPSKNSTLIKHCRKNIFGDDVRPLVECDENWEEKYKKVEGQLLQLQEKNKATEAENALLKQQVKQKNYDAKVSEAVSKIFTKSQIKALITGKRVKWTTNDISAAISLRSVSPKAYRYLRTQCHWPLPGLSTLRKWASSFIINTGLLHSVLYLMKEKAKTLSEMERLTVLSFDEMFIKDEICLDRSLEQVFGPHKTVQVMMCRGLFSSWKQPVYYNFDAPVNKDELLDVIKQLFECKYIVVAIVNDMGPSNMAFWKAMGIDKDHVSFVHPSDPEKLIFLFADVPHLLKLIRNHFLDKGFKLFDEMITKNCVESLLKISQSSELKIAHKINSYHLDVKGSQRQKVKPAAQLLSNTVSKAIEWCGDNKLIPDKNYKNTANFIKLVNDWFDIFNTNMKFSPRCNAFGIDFQEQVTTINKMTSTMENLRVIGKTNLLPFQNGKHSSVAIAINTNCEKDSAALLTRADDDDEEICLTESLFSSIINTQCIYNAPSNENEEGDIAKLEILDDSSEVRVQLPDSHLTLAAHKYVAGSVAHRFRLKYPGLGTPTENLTDTSKDDCDWIQFLSNGKLLMPCSDLLNTAKLLETLFLIFHGSDSLNKEPNIFKKLAEQVKENLPNSIQIPEEVLLCLINPLFLRQILNKFILVKYFQQPKYKFMANLEINLKCGHY</sequence>
<dbReference type="InterPro" id="IPR052224">
    <property type="entry name" value="THAP_domain_protein"/>
</dbReference>
<keyword evidence="2 5" id="KW-0863">Zinc-finger</keyword>
<dbReference type="Proteomes" id="UP001168821">
    <property type="component" value="Unassembled WGS sequence"/>
</dbReference>
<dbReference type="Pfam" id="PF12017">
    <property type="entry name" value="Tnp_P_element"/>
    <property type="match status" value="1"/>
</dbReference>
<dbReference type="InterPro" id="IPR021896">
    <property type="entry name" value="THAP9-like_HTH"/>
</dbReference>
<dbReference type="InterPro" id="IPR038441">
    <property type="entry name" value="THAP_Znf_sf"/>
</dbReference>
<dbReference type="Pfam" id="PF21788">
    <property type="entry name" value="TNP-like_GBD"/>
    <property type="match status" value="1"/>
</dbReference>
<name>A0AA38ICK3_9CUCU</name>
<dbReference type="SUPFAM" id="SSF57716">
    <property type="entry name" value="Glucocorticoid receptor-like (DNA-binding domain)"/>
    <property type="match status" value="1"/>
</dbReference>
<organism evidence="9 10">
    <name type="scientific">Zophobas morio</name>
    <dbReference type="NCBI Taxonomy" id="2755281"/>
    <lineage>
        <taxon>Eukaryota</taxon>
        <taxon>Metazoa</taxon>
        <taxon>Ecdysozoa</taxon>
        <taxon>Arthropoda</taxon>
        <taxon>Hexapoda</taxon>
        <taxon>Insecta</taxon>
        <taxon>Pterygota</taxon>
        <taxon>Neoptera</taxon>
        <taxon>Endopterygota</taxon>
        <taxon>Coleoptera</taxon>
        <taxon>Polyphaga</taxon>
        <taxon>Cucujiformia</taxon>
        <taxon>Tenebrionidae</taxon>
        <taxon>Zophobas</taxon>
    </lineage>
</organism>